<sequence length="41" mass="4854">MIEITGLIEFINIFKTKCGRFSQRFYLKNTKKIDRSLNAKS</sequence>
<evidence type="ECO:0000313" key="1">
    <source>
        <dbReference type="EMBL" id="EGY34340.1"/>
    </source>
</evidence>
<reference evidence="1 2" key="1">
    <citation type="submission" date="2010-10" db="EMBL/GenBank/DDBJ databases">
        <authorList>
            <person name="Chen C."/>
            <person name="Kittichotirat W."/>
            <person name="Asikainen S."/>
            <person name="Bumgarner R."/>
        </authorList>
    </citation>
    <scope>NUCLEOTIDE SEQUENCE [LARGE SCALE GENOMIC DNA]</scope>
    <source>
        <strain evidence="1 2">SC1083</strain>
    </source>
</reference>
<protein>
    <submittedName>
        <fullName evidence="1">Uncharacterized protein</fullName>
    </submittedName>
</protein>
<gene>
    <name evidence="1" type="ORF">SC1083_0732</name>
</gene>
<name>G4A7D6_AGGAC</name>
<proteinExistence type="predicted"/>
<dbReference type="AlphaFoldDB" id="G4A7D6"/>
<dbReference type="PATRIC" id="fig|907488.3.peg.715"/>
<comment type="caution">
    <text evidence="1">The sequence shown here is derived from an EMBL/GenBank/DDBJ whole genome shotgun (WGS) entry which is preliminary data.</text>
</comment>
<dbReference type="EMBL" id="AEJM01000016">
    <property type="protein sequence ID" value="EGY34340.1"/>
    <property type="molecule type" value="Genomic_DNA"/>
</dbReference>
<accession>G4A7D6</accession>
<evidence type="ECO:0000313" key="2">
    <source>
        <dbReference type="Proteomes" id="UP000005508"/>
    </source>
</evidence>
<dbReference type="Proteomes" id="UP000005508">
    <property type="component" value="Unassembled WGS sequence"/>
</dbReference>
<organism evidence="1 2">
    <name type="scientific">Aggregatibacter actinomycetemcomitans serotype e str. SC1083</name>
    <dbReference type="NCBI Taxonomy" id="907488"/>
    <lineage>
        <taxon>Bacteria</taxon>
        <taxon>Pseudomonadati</taxon>
        <taxon>Pseudomonadota</taxon>
        <taxon>Gammaproteobacteria</taxon>
        <taxon>Pasteurellales</taxon>
        <taxon>Pasteurellaceae</taxon>
        <taxon>Aggregatibacter</taxon>
    </lineage>
</organism>